<reference evidence="3 4" key="1">
    <citation type="submission" date="2020-08" db="EMBL/GenBank/DDBJ databases">
        <title>Genome sequence of Leucobacter denitrificans KACC 14055T.</title>
        <authorList>
            <person name="Hyun D.-W."/>
            <person name="Bae J.-W."/>
        </authorList>
    </citation>
    <scope>NUCLEOTIDE SEQUENCE [LARGE SCALE GENOMIC DNA]</scope>
    <source>
        <strain evidence="3 4">KACC 14055</strain>
    </source>
</reference>
<dbReference type="EMBL" id="CP060716">
    <property type="protein sequence ID" value="QNN63618.1"/>
    <property type="molecule type" value="Genomic_DNA"/>
</dbReference>
<dbReference type="Pfam" id="PF19077">
    <property type="entry name" value="Big_13"/>
    <property type="match status" value="1"/>
</dbReference>
<dbReference type="KEGG" id="ldn:H9L06_04740"/>
<dbReference type="GO" id="GO:0005975">
    <property type="term" value="P:carbohydrate metabolic process"/>
    <property type="evidence" value="ECO:0007669"/>
    <property type="project" value="UniProtKB-ARBA"/>
</dbReference>
<dbReference type="AlphaFoldDB" id="A0A7G9S6Z3"/>
<dbReference type="Gene3D" id="2.60.40.10">
    <property type="entry name" value="Immunoglobulins"/>
    <property type="match status" value="2"/>
</dbReference>
<protein>
    <recommendedName>
        <fullName evidence="2">Bacterial Ig-like domain-containing protein</fullName>
    </recommendedName>
</protein>
<evidence type="ECO:0000313" key="3">
    <source>
        <dbReference type="EMBL" id="QNN63618.1"/>
    </source>
</evidence>
<organism evidence="3 4">
    <name type="scientific">Leucobacter denitrificans</name>
    <dbReference type="NCBI Taxonomy" id="683042"/>
    <lineage>
        <taxon>Bacteria</taxon>
        <taxon>Bacillati</taxon>
        <taxon>Actinomycetota</taxon>
        <taxon>Actinomycetes</taxon>
        <taxon>Micrococcales</taxon>
        <taxon>Microbacteriaceae</taxon>
        <taxon>Leucobacter</taxon>
    </lineage>
</organism>
<dbReference type="Proteomes" id="UP000515934">
    <property type="component" value="Chromosome"/>
</dbReference>
<sequence length="939" mass="98861">MKLSARIFGRKRKHGVAARGRMFGAAAIVATMLGGSIGAATTVGPQNVTAAHAATAEAAPEVFKFIAFNDKIDTAVDEFRTSFVLKVPRGYVNPTTGQLTAVDGDYLRLGYDFAGKHGNPVNLYYLNTMDGGAGADRWSRNQDQYFTIHKVISSGKNDFLVISAVGDMNLIDSVPNIVDPGQMNWYLSYSADTNNWFSSALTKFPVDYWNYGGFIQGVNATQGPVVQVQYDDRHSLWSQRQANWAAVLDFGLNGFSPGVLPANSIGVELVNNAFNSVDSGPENSVSDSFWFAWVHEDGSLVTAINTAPIHVSGVTPSRGPYTASNSNVVKNVVPATPGAPTLAYTEEAAAQGLTERVGTDGSVDFTDAGGTGYYRLIVWPEAHSPLNITNAEAESKAPAAQYTAGDLFAPDGEMVEAARALGWTAGTAVYKYEIHAPDAPVIEVPAVGSSTNNNGSIVLSGTGSPGHSITLKFGAASTITDVHSSSLNVIADGDHDCESATCEVMVDESGRWTYTFVPETPLIDGPYSVVALQTEHASGFSITSDPSNPDDIEAPTRWGVTFTVDTVAPAAVSMDCPASPTEDTTPTVGGGGVEAGASVRVYQDGEYVADAAISGSTWSYTFDTEFKSGNYNFTATQVDEAGNESEHSAPPCAVRVSTSVETQGSKVVAPIQNGPSGNTLPGAGNWDITATSASGEYVLNGSDPVKLERDVIYTIGERLHSDENTSSNAAFYVQKGTPTCTDADGVTLPNEIFDPQASELKISLTDDVKEPIRCSIVNQAAITALVTKQVGGQTLEPTSDWTLSAEASNSEFNFELGAGANVLETLPGGYSLSATAPDGTTVLAIQKLNLEDNDCLAASAVPTTVPEECWEDLGGKDAVDTVVQGQPNIFRTVAVSAEARPTLPLTGGLGSWIFTALGLGALSLALIGFEARRRRLAMH</sequence>
<keyword evidence="4" id="KW-1185">Reference proteome</keyword>
<evidence type="ECO:0000256" key="1">
    <source>
        <dbReference type="SAM" id="Phobius"/>
    </source>
</evidence>
<feature type="transmembrane region" description="Helical" evidence="1">
    <location>
        <begin position="909"/>
        <end position="929"/>
    </location>
</feature>
<evidence type="ECO:0000259" key="2">
    <source>
        <dbReference type="Pfam" id="PF19077"/>
    </source>
</evidence>
<keyword evidence="1" id="KW-0812">Transmembrane</keyword>
<keyword evidence="1" id="KW-0472">Membrane</keyword>
<feature type="domain" description="Bacterial Ig-like" evidence="2">
    <location>
        <begin position="581"/>
        <end position="649"/>
    </location>
</feature>
<accession>A0A7G9S6Z3</accession>
<dbReference type="InterPro" id="IPR044016">
    <property type="entry name" value="Big_13"/>
</dbReference>
<dbReference type="RefSeq" id="WP_187556082.1">
    <property type="nucleotide sequence ID" value="NZ_CP060716.1"/>
</dbReference>
<keyword evidence="1" id="KW-1133">Transmembrane helix</keyword>
<name>A0A7G9S6Z3_9MICO</name>
<gene>
    <name evidence="3" type="ORF">H9L06_04740</name>
</gene>
<evidence type="ECO:0000313" key="4">
    <source>
        <dbReference type="Proteomes" id="UP000515934"/>
    </source>
</evidence>
<proteinExistence type="predicted"/>
<dbReference type="InterPro" id="IPR013783">
    <property type="entry name" value="Ig-like_fold"/>
</dbReference>